<feature type="region of interest" description="Disordered" evidence="1">
    <location>
        <begin position="34"/>
        <end position="83"/>
    </location>
</feature>
<reference evidence="3" key="1">
    <citation type="submission" date="2021-07" db="EMBL/GenBank/DDBJ databases">
        <authorList>
            <person name="Catto M.A."/>
            <person name="Jacobson A."/>
            <person name="Kennedy G."/>
            <person name="Labadie P."/>
            <person name="Hunt B.G."/>
            <person name="Srinivasan R."/>
        </authorList>
    </citation>
    <scope>NUCLEOTIDE SEQUENCE</scope>
    <source>
        <strain evidence="3">PL_HMW_Pooled</strain>
        <tissue evidence="3">Head</tissue>
    </source>
</reference>
<keyword evidence="2" id="KW-0732">Signal</keyword>
<gene>
    <name evidence="3" type="ORF">KUF71_024421</name>
</gene>
<feature type="compositionally biased region" description="Polar residues" evidence="1">
    <location>
        <begin position="69"/>
        <end position="83"/>
    </location>
</feature>
<evidence type="ECO:0000256" key="2">
    <source>
        <dbReference type="SAM" id="SignalP"/>
    </source>
</evidence>
<reference evidence="3" key="2">
    <citation type="journal article" date="2023" name="BMC Genomics">
        <title>Pest status, molecular evolution, and epigenetic factors derived from the genome assembly of Frankliniella fusca, a thysanopteran phytovirus vector.</title>
        <authorList>
            <person name="Catto M.A."/>
            <person name="Labadie P.E."/>
            <person name="Jacobson A.L."/>
            <person name="Kennedy G.G."/>
            <person name="Srinivasan R."/>
            <person name="Hunt B.G."/>
        </authorList>
    </citation>
    <scope>NUCLEOTIDE SEQUENCE</scope>
    <source>
        <strain evidence="3">PL_HMW_Pooled</strain>
    </source>
</reference>
<feature type="chain" id="PRO_5041953701" evidence="2">
    <location>
        <begin position="21"/>
        <end position="83"/>
    </location>
</feature>
<evidence type="ECO:0000313" key="3">
    <source>
        <dbReference type="EMBL" id="KAK3915144.1"/>
    </source>
</evidence>
<protein>
    <submittedName>
        <fullName evidence="3">Autophagy-related protein 2-like protein A</fullName>
    </submittedName>
</protein>
<sequence length="83" mass="8956">MAVKILACVLLLVLVSAVFSETLETVPEGNARLVKRSPVKPRPPKKNEGPKYRIPQGPMSLPTFKKTTRGSTKGGQNNIQGGK</sequence>
<dbReference type="EMBL" id="JAHWGI010000408">
    <property type="protein sequence ID" value="KAK3915144.1"/>
    <property type="molecule type" value="Genomic_DNA"/>
</dbReference>
<proteinExistence type="predicted"/>
<feature type="compositionally biased region" description="Basic residues" evidence="1">
    <location>
        <begin position="34"/>
        <end position="44"/>
    </location>
</feature>
<evidence type="ECO:0000313" key="4">
    <source>
        <dbReference type="Proteomes" id="UP001219518"/>
    </source>
</evidence>
<comment type="caution">
    <text evidence="3">The sequence shown here is derived from an EMBL/GenBank/DDBJ whole genome shotgun (WGS) entry which is preliminary data.</text>
</comment>
<dbReference type="AlphaFoldDB" id="A0AAE1H5Y8"/>
<keyword evidence="4" id="KW-1185">Reference proteome</keyword>
<organism evidence="3 4">
    <name type="scientific">Frankliniella fusca</name>
    <dbReference type="NCBI Taxonomy" id="407009"/>
    <lineage>
        <taxon>Eukaryota</taxon>
        <taxon>Metazoa</taxon>
        <taxon>Ecdysozoa</taxon>
        <taxon>Arthropoda</taxon>
        <taxon>Hexapoda</taxon>
        <taxon>Insecta</taxon>
        <taxon>Pterygota</taxon>
        <taxon>Neoptera</taxon>
        <taxon>Paraneoptera</taxon>
        <taxon>Thysanoptera</taxon>
        <taxon>Terebrantia</taxon>
        <taxon>Thripoidea</taxon>
        <taxon>Thripidae</taxon>
        <taxon>Frankliniella</taxon>
    </lineage>
</organism>
<evidence type="ECO:0000256" key="1">
    <source>
        <dbReference type="SAM" id="MobiDB-lite"/>
    </source>
</evidence>
<name>A0AAE1H5Y8_9NEOP</name>
<feature type="signal peptide" evidence="2">
    <location>
        <begin position="1"/>
        <end position="20"/>
    </location>
</feature>
<dbReference type="Proteomes" id="UP001219518">
    <property type="component" value="Unassembled WGS sequence"/>
</dbReference>
<accession>A0AAE1H5Y8</accession>